<reference evidence="3" key="1">
    <citation type="submission" date="2017-02" db="UniProtKB">
        <authorList>
            <consortium name="WormBaseParasite"/>
        </authorList>
    </citation>
    <scope>IDENTIFICATION</scope>
</reference>
<dbReference type="OMA" id="EQSIWST"/>
<dbReference type="AlphaFoldDB" id="A0A0N4VU86"/>
<dbReference type="EMBL" id="UZAF01000833">
    <property type="protein sequence ID" value="VDO06651.1"/>
    <property type="molecule type" value="Genomic_DNA"/>
</dbReference>
<gene>
    <name evidence="1" type="ORF">HPLM_LOCUS852</name>
</gene>
<accession>A0A0N4VU86</accession>
<proteinExistence type="predicted"/>
<dbReference type="WBParaSite" id="HPLM_0000085301-mRNA-1">
    <property type="protein sequence ID" value="HPLM_0000085301-mRNA-1"/>
    <property type="gene ID" value="HPLM_0000085301"/>
</dbReference>
<organism evidence="3">
    <name type="scientific">Haemonchus placei</name>
    <name type="common">Barber's pole worm</name>
    <dbReference type="NCBI Taxonomy" id="6290"/>
    <lineage>
        <taxon>Eukaryota</taxon>
        <taxon>Metazoa</taxon>
        <taxon>Ecdysozoa</taxon>
        <taxon>Nematoda</taxon>
        <taxon>Chromadorea</taxon>
        <taxon>Rhabditida</taxon>
        <taxon>Rhabditina</taxon>
        <taxon>Rhabditomorpha</taxon>
        <taxon>Strongyloidea</taxon>
        <taxon>Trichostrongylidae</taxon>
        <taxon>Haemonchus</taxon>
    </lineage>
</organism>
<protein>
    <submittedName>
        <fullName evidence="1 3">Uncharacterized protein</fullName>
    </submittedName>
</protein>
<name>A0A0N4VU86_HAEPC</name>
<dbReference type="OrthoDB" id="5779171at2759"/>
<keyword evidence="2" id="KW-1185">Reference proteome</keyword>
<sequence>MATEQSIWSTAKNFFSLSPKKPIPSPVTTERKELSLPIIVETRRSSIPKDANADEVYLYEFGSLNMP</sequence>
<dbReference type="Proteomes" id="UP000268014">
    <property type="component" value="Unassembled WGS sequence"/>
</dbReference>
<evidence type="ECO:0000313" key="2">
    <source>
        <dbReference type="Proteomes" id="UP000268014"/>
    </source>
</evidence>
<reference evidence="1 2" key="2">
    <citation type="submission" date="2018-11" db="EMBL/GenBank/DDBJ databases">
        <authorList>
            <consortium name="Pathogen Informatics"/>
        </authorList>
    </citation>
    <scope>NUCLEOTIDE SEQUENCE [LARGE SCALE GENOMIC DNA]</scope>
    <source>
        <strain evidence="1 2">MHpl1</strain>
    </source>
</reference>
<evidence type="ECO:0000313" key="3">
    <source>
        <dbReference type="WBParaSite" id="HPLM_0000085301-mRNA-1"/>
    </source>
</evidence>
<evidence type="ECO:0000313" key="1">
    <source>
        <dbReference type="EMBL" id="VDO06651.1"/>
    </source>
</evidence>